<keyword evidence="2" id="KW-0812">Transmembrane</keyword>
<evidence type="ECO:0000256" key="1">
    <source>
        <dbReference type="SAM" id="MobiDB-lite"/>
    </source>
</evidence>
<evidence type="ECO:0000313" key="5">
    <source>
        <dbReference type="Proteomes" id="UP000516134"/>
    </source>
</evidence>
<sequence>MRLSSAAIALAVGLGAPAHAQNQADSTSIPVLAPPSPRNDDAVGPAQLRDFSLNGTVTRQADAPATAPPRPAERQTATAAAPATQGQATPATSAPRPAPSAVATRSNEGSAPATPSAPSTSAFSFPPPTPANNQPASFGPSAIPSTASLPAAEPFATSEANLLSKWPWFLAFLTAAGAALWYFRRHRTDRYAFAGAESSAFELSPQPAPPRAAPRPEPGPRPPVPAASPKPATPAAGIVSTRLRPWLDIDFSPEAAIVDEEKGSIQFEVTIYNSGSAPARDVLVEAAMFNAGPDQDEVIGQFFERPSASGEGVAIPPLQSMSFRSLVTLPRDQLRIFEVEGRSLFVPLVGFNASYRWSGGQGQTSTSFLVGRNTNGEKMGPFRVDQGRRHSAGLRRVRIRYASASRPPQP</sequence>
<proteinExistence type="predicted"/>
<feature type="transmembrane region" description="Helical" evidence="2">
    <location>
        <begin position="166"/>
        <end position="183"/>
    </location>
</feature>
<keyword evidence="5" id="KW-1185">Reference proteome</keyword>
<evidence type="ECO:0000256" key="2">
    <source>
        <dbReference type="SAM" id="Phobius"/>
    </source>
</evidence>
<reference evidence="4 5" key="1">
    <citation type="submission" date="2020-08" db="EMBL/GenBank/DDBJ databases">
        <title>Genome sequence of Sphingomonas daechungensis KACC 18115T.</title>
        <authorList>
            <person name="Hyun D.-W."/>
            <person name="Bae J.-W."/>
        </authorList>
    </citation>
    <scope>NUCLEOTIDE SEQUENCE [LARGE SCALE GENOMIC DNA]</scope>
    <source>
        <strain evidence="4 5">KACC 18115</strain>
    </source>
</reference>
<keyword evidence="3" id="KW-0732">Signal</keyword>
<evidence type="ECO:0000256" key="3">
    <source>
        <dbReference type="SAM" id="SignalP"/>
    </source>
</evidence>
<evidence type="ECO:0000313" key="4">
    <source>
        <dbReference type="EMBL" id="QNP43773.1"/>
    </source>
</evidence>
<protein>
    <submittedName>
        <fullName evidence="4">Uncharacterized protein</fullName>
    </submittedName>
</protein>
<feature type="region of interest" description="Disordered" evidence="1">
    <location>
        <begin position="199"/>
        <end position="235"/>
    </location>
</feature>
<dbReference type="EMBL" id="CP060780">
    <property type="protein sequence ID" value="QNP43773.1"/>
    <property type="molecule type" value="Genomic_DNA"/>
</dbReference>
<accession>A0ABX6T7X9</accession>
<keyword evidence="2" id="KW-1133">Transmembrane helix</keyword>
<feature type="compositionally biased region" description="Pro residues" evidence="1">
    <location>
        <begin position="206"/>
        <end position="232"/>
    </location>
</feature>
<feature type="region of interest" description="Disordered" evidence="1">
    <location>
        <begin position="17"/>
        <end position="144"/>
    </location>
</feature>
<feature type="chain" id="PRO_5046562608" evidence="3">
    <location>
        <begin position="21"/>
        <end position="410"/>
    </location>
</feature>
<dbReference type="Proteomes" id="UP000516134">
    <property type="component" value="Chromosome"/>
</dbReference>
<name>A0ABX6T7X9_9SPHN</name>
<organism evidence="4 5">
    <name type="scientific">Sphingomonas daechungensis</name>
    <dbReference type="NCBI Taxonomy" id="1176646"/>
    <lineage>
        <taxon>Bacteria</taxon>
        <taxon>Pseudomonadati</taxon>
        <taxon>Pseudomonadota</taxon>
        <taxon>Alphaproteobacteria</taxon>
        <taxon>Sphingomonadales</taxon>
        <taxon>Sphingomonadaceae</taxon>
        <taxon>Sphingomonas</taxon>
    </lineage>
</organism>
<feature type="compositionally biased region" description="Low complexity" evidence="1">
    <location>
        <begin position="74"/>
        <end position="124"/>
    </location>
</feature>
<gene>
    <name evidence="4" type="ORF">H9L15_03700</name>
</gene>
<keyword evidence="2" id="KW-0472">Membrane</keyword>
<feature type="compositionally biased region" description="Polar residues" evidence="1">
    <location>
        <begin position="20"/>
        <end position="29"/>
    </location>
</feature>
<feature type="signal peptide" evidence="3">
    <location>
        <begin position="1"/>
        <end position="20"/>
    </location>
</feature>